<comment type="caution">
    <text evidence="2">The sequence shown here is derived from an EMBL/GenBank/DDBJ whole genome shotgun (WGS) entry which is preliminary data.</text>
</comment>
<accession>A0ABW1E4C6</accession>
<protein>
    <recommendedName>
        <fullName evidence="4">Secreted protein</fullName>
    </recommendedName>
</protein>
<keyword evidence="3" id="KW-1185">Reference proteome</keyword>
<keyword evidence="1" id="KW-0812">Transmembrane</keyword>
<evidence type="ECO:0008006" key="4">
    <source>
        <dbReference type="Google" id="ProtNLM"/>
    </source>
</evidence>
<dbReference type="Proteomes" id="UP001596180">
    <property type="component" value="Unassembled WGS sequence"/>
</dbReference>
<name>A0ABW1E4C6_9ACTN</name>
<organism evidence="2 3">
    <name type="scientific">Streptomyces chlorus</name>
    <dbReference type="NCBI Taxonomy" id="887452"/>
    <lineage>
        <taxon>Bacteria</taxon>
        <taxon>Bacillati</taxon>
        <taxon>Actinomycetota</taxon>
        <taxon>Actinomycetes</taxon>
        <taxon>Kitasatosporales</taxon>
        <taxon>Streptomycetaceae</taxon>
        <taxon>Streptomyces</taxon>
    </lineage>
</organism>
<dbReference type="RefSeq" id="WP_381369036.1">
    <property type="nucleotide sequence ID" value="NZ_JBHSOA010000073.1"/>
</dbReference>
<proteinExistence type="predicted"/>
<reference evidence="3" key="1">
    <citation type="journal article" date="2019" name="Int. J. Syst. Evol. Microbiol.">
        <title>The Global Catalogue of Microorganisms (GCM) 10K type strain sequencing project: providing services to taxonomists for standard genome sequencing and annotation.</title>
        <authorList>
            <consortium name="The Broad Institute Genomics Platform"/>
            <consortium name="The Broad Institute Genome Sequencing Center for Infectious Disease"/>
            <person name="Wu L."/>
            <person name="Ma J."/>
        </authorList>
    </citation>
    <scope>NUCLEOTIDE SEQUENCE [LARGE SCALE GENOMIC DNA]</scope>
    <source>
        <strain evidence="3">JCM 10411</strain>
    </source>
</reference>
<dbReference type="EMBL" id="JBHSOA010000073">
    <property type="protein sequence ID" value="MFC5855661.1"/>
    <property type="molecule type" value="Genomic_DNA"/>
</dbReference>
<keyword evidence="1" id="KW-1133">Transmembrane helix</keyword>
<evidence type="ECO:0000256" key="1">
    <source>
        <dbReference type="SAM" id="Phobius"/>
    </source>
</evidence>
<sequence length="57" mass="5633">MKIVSYGLLAVSLIALVGASGMMITSGTGSARSRSARKVLIIIAAFAALGIAGVLLA</sequence>
<evidence type="ECO:0000313" key="3">
    <source>
        <dbReference type="Proteomes" id="UP001596180"/>
    </source>
</evidence>
<evidence type="ECO:0000313" key="2">
    <source>
        <dbReference type="EMBL" id="MFC5855661.1"/>
    </source>
</evidence>
<feature type="transmembrane region" description="Helical" evidence="1">
    <location>
        <begin position="39"/>
        <end position="56"/>
    </location>
</feature>
<keyword evidence="1" id="KW-0472">Membrane</keyword>
<gene>
    <name evidence="2" type="ORF">ACFPZI_28945</name>
</gene>
<feature type="transmembrane region" description="Helical" evidence="1">
    <location>
        <begin position="6"/>
        <end position="27"/>
    </location>
</feature>